<evidence type="ECO:0000313" key="3">
    <source>
        <dbReference type="EMBL" id="MBB5694899.1"/>
    </source>
</evidence>
<dbReference type="SUPFAM" id="SSF51905">
    <property type="entry name" value="FAD/NAD(P)-binding domain"/>
    <property type="match status" value="1"/>
</dbReference>
<feature type="domain" description="FAD dependent oxidoreductase" evidence="2">
    <location>
        <begin position="8"/>
        <end position="406"/>
    </location>
</feature>
<evidence type="ECO:0000256" key="1">
    <source>
        <dbReference type="ARBA" id="ARBA00023002"/>
    </source>
</evidence>
<dbReference type="RefSeq" id="WP_184519783.1">
    <property type="nucleotide sequence ID" value="NZ_JACIJD010000013.1"/>
</dbReference>
<gene>
    <name evidence="3" type="ORF">FHS87_002952</name>
</gene>
<dbReference type="Pfam" id="PF01266">
    <property type="entry name" value="DAO"/>
    <property type="match status" value="1"/>
</dbReference>
<reference evidence="3 4" key="1">
    <citation type="submission" date="2020-08" db="EMBL/GenBank/DDBJ databases">
        <title>Genomic Encyclopedia of Type Strains, Phase IV (KMG-IV): sequencing the most valuable type-strain genomes for metagenomic binning, comparative biology and taxonomic classification.</title>
        <authorList>
            <person name="Goeker M."/>
        </authorList>
    </citation>
    <scope>NUCLEOTIDE SEQUENCE [LARGE SCALE GENOMIC DNA]</scope>
    <source>
        <strain evidence="3 4">DSM 25622</strain>
    </source>
</reference>
<dbReference type="EMBL" id="JACIJD010000013">
    <property type="protein sequence ID" value="MBB5694899.1"/>
    <property type="molecule type" value="Genomic_DNA"/>
</dbReference>
<dbReference type="AlphaFoldDB" id="A0A840Y812"/>
<dbReference type="PANTHER" id="PTHR13847:SF289">
    <property type="entry name" value="GLYCINE OXIDASE"/>
    <property type="match status" value="1"/>
</dbReference>
<dbReference type="Proteomes" id="UP000580654">
    <property type="component" value="Unassembled WGS sequence"/>
</dbReference>
<comment type="caution">
    <text evidence="3">The sequence shown here is derived from an EMBL/GenBank/DDBJ whole genome shotgun (WGS) entry which is preliminary data.</text>
</comment>
<dbReference type="Gene3D" id="3.30.9.10">
    <property type="entry name" value="D-Amino Acid Oxidase, subunit A, domain 2"/>
    <property type="match status" value="1"/>
</dbReference>
<evidence type="ECO:0000313" key="4">
    <source>
        <dbReference type="Proteomes" id="UP000580654"/>
    </source>
</evidence>
<evidence type="ECO:0000259" key="2">
    <source>
        <dbReference type="Pfam" id="PF01266"/>
    </source>
</evidence>
<organism evidence="3 4">
    <name type="scientific">Muricoccus pecuniae</name>
    <dbReference type="NCBI Taxonomy" id="693023"/>
    <lineage>
        <taxon>Bacteria</taxon>
        <taxon>Pseudomonadati</taxon>
        <taxon>Pseudomonadota</taxon>
        <taxon>Alphaproteobacteria</taxon>
        <taxon>Acetobacterales</taxon>
        <taxon>Roseomonadaceae</taxon>
        <taxon>Muricoccus</taxon>
    </lineage>
</organism>
<protein>
    <submittedName>
        <fullName evidence="3">D-amino-acid dehydrogenase</fullName>
        <ecNumber evidence="3">1.4.99.-</ecNumber>
    </submittedName>
</protein>
<keyword evidence="4" id="KW-1185">Reference proteome</keyword>
<name>A0A840Y812_9PROT</name>
<keyword evidence="1 3" id="KW-0560">Oxidoreductase</keyword>
<dbReference type="PANTHER" id="PTHR13847">
    <property type="entry name" value="SARCOSINE DEHYDROGENASE-RELATED"/>
    <property type="match status" value="1"/>
</dbReference>
<dbReference type="SUPFAM" id="SSF54373">
    <property type="entry name" value="FAD-linked reductases, C-terminal domain"/>
    <property type="match status" value="1"/>
</dbReference>
<dbReference type="InterPro" id="IPR006076">
    <property type="entry name" value="FAD-dep_OxRdtase"/>
</dbReference>
<dbReference type="GO" id="GO:0005737">
    <property type="term" value="C:cytoplasm"/>
    <property type="evidence" value="ECO:0007669"/>
    <property type="project" value="TreeGrafter"/>
</dbReference>
<dbReference type="EC" id="1.4.99.-" evidence="3"/>
<proteinExistence type="predicted"/>
<dbReference type="InterPro" id="IPR036188">
    <property type="entry name" value="FAD/NAD-bd_sf"/>
</dbReference>
<dbReference type="GO" id="GO:0016491">
    <property type="term" value="F:oxidoreductase activity"/>
    <property type="evidence" value="ECO:0007669"/>
    <property type="project" value="UniProtKB-KW"/>
</dbReference>
<sequence length="429" mass="45985">MPEPMLRHVAVIGAGIEGAASAVELLRAGHRVTVLEPGEPGGPQAASFGNAGWLSSHSVLPPSAPGLWRQVPGFLRDPLGPLALRWRYLPKAAPWLLRYIAAGSSEERLRRIAHSLRPLLKDSPVLHASLAREAGVPELIEHKGLMNAWHSRAGFEAEGMGWRLRREVGISWTEIEERALRAAEPDLDPAYRFAVLTEEAGRCLSPGRYIAALAAHAVREGAALRKVAATGFRLEGRSLTGVALSDGTVLDCDAAVICCGARSAPLAAGLGDRVPLETERGYHVMLRGAERGPRHSISLGAAKMIVNPMADGLRAAGQVEIAGLEGAPNWRRAEVLRDHLLRAFPGLPNPFPEDRITTWLGHRPSTPDGMPCLGPSSRCPEVIHAFGHGHVGLVAGPRTGRVVAQLLSGRAPEIDIAPFSPTRFRKPLL</sequence>
<accession>A0A840Y812</accession>
<dbReference type="Gene3D" id="3.50.50.60">
    <property type="entry name" value="FAD/NAD(P)-binding domain"/>
    <property type="match status" value="2"/>
</dbReference>